<name>A0ABP9KX49_9ACTN</name>
<keyword evidence="2" id="KW-0812">Transmembrane</keyword>
<dbReference type="EMBL" id="BAABKC010000076">
    <property type="protein sequence ID" value="GAA5067473.1"/>
    <property type="molecule type" value="Genomic_DNA"/>
</dbReference>
<evidence type="ECO:0000313" key="5">
    <source>
        <dbReference type="Proteomes" id="UP001500124"/>
    </source>
</evidence>
<proteinExistence type="predicted"/>
<organism evidence="4 5">
    <name type="scientific">Streptomyces similanensis</name>
    <dbReference type="NCBI Taxonomy" id="1274988"/>
    <lineage>
        <taxon>Bacteria</taxon>
        <taxon>Bacillati</taxon>
        <taxon>Actinomycetota</taxon>
        <taxon>Actinomycetes</taxon>
        <taxon>Kitasatosporales</taxon>
        <taxon>Streptomycetaceae</taxon>
        <taxon>Streptomyces</taxon>
    </lineage>
</organism>
<evidence type="ECO:0000256" key="1">
    <source>
        <dbReference type="SAM" id="MobiDB-lite"/>
    </source>
</evidence>
<evidence type="ECO:0000313" key="4">
    <source>
        <dbReference type="EMBL" id="GAA5067473.1"/>
    </source>
</evidence>
<accession>A0ABP9KX49</accession>
<evidence type="ECO:0000256" key="2">
    <source>
        <dbReference type="SAM" id="Phobius"/>
    </source>
</evidence>
<feature type="region of interest" description="Disordered" evidence="1">
    <location>
        <begin position="139"/>
        <end position="191"/>
    </location>
</feature>
<evidence type="ECO:0000256" key="3">
    <source>
        <dbReference type="SAM" id="SignalP"/>
    </source>
</evidence>
<feature type="signal peptide" evidence="3">
    <location>
        <begin position="1"/>
        <end position="38"/>
    </location>
</feature>
<dbReference type="RefSeq" id="WP_164583226.1">
    <property type="nucleotide sequence ID" value="NZ_BAABKC010000076.1"/>
</dbReference>
<keyword evidence="5" id="KW-1185">Reference proteome</keyword>
<feature type="transmembrane region" description="Helical" evidence="2">
    <location>
        <begin position="205"/>
        <end position="224"/>
    </location>
</feature>
<reference evidence="5" key="1">
    <citation type="journal article" date="2019" name="Int. J. Syst. Evol. Microbiol.">
        <title>The Global Catalogue of Microorganisms (GCM) 10K type strain sequencing project: providing services to taxonomists for standard genome sequencing and annotation.</title>
        <authorList>
            <consortium name="The Broad Institute Genomics Platform"/>
            <consortium name="The Broad Institute Genome Sequencing Center for Infectious Disease"/>
            <person name="Wu L."/>
            <person name="Ma J."/>
        </authorList>
    </citation>
    <scope>NUCLEOTIDE SEQUENCE [LARGE SCALE GENOMIC DNA]</scope>
    <source>
        <strain evidence="5">JCM 18410</strain>
    </source>
</reference>
<sequence length="233" mass="23851">MPTLTIPRTLGSRAGAVAALTALTAVGASWLAAPDAMAQGEAGDIKIHRAGVPFGVSKDDPVVCRFYLDAVNFDVLPTIGYTIQAQPPLPTRATVTGTIPLANGAGHTDPLMLSDGQYKLIWTVAGISKEKLFRVDCHDEEHQQGAQGPGRQIDDQGRDDGDQGHDDNGQRGGGASGHDDRQGPKGGVHAGGGGLVSAADAFSPVAGAAAVGLVVVGGVAYVRLIRRRPHGAA</sequence>
<feature type="compositionally biased region" description="Basic and acidic residues" evidence="1">
    <location>
        <begin position="152"/>
        <end position="169"/>
    </location>
</feature>
<feature type="chain" id="PRO_5046617307" evidence="3">
    <location>
        <begin position="39"/>
        <end position="233"/>
    </location>
</feature>
<protein>
    <submittedName>
        <fullName evidence="4">Uncharacterized protein</fullName>
    </submittedName>
</protein>
<keyword evidence="3" id="KW-0732">Signal</keyword>
<keyword evidence="2" id="KW-1133">Transmembrane helix</keyword>
<keyword evidence="2" id="KW-0472">Membrane</keyword>
<dbReference type="Proteomes" id="UP001500124">
    <property type="component" value="Unassembled WGS sequence"/>
</dbReference>
<comment type="caution">
    <text evidence="4">The sequence shown here is derived from an EMBL/GenBank/DDBJ whole genome shotgun (WGS) entry which is preliminary data.</text>
</comment>
<gene>
    <name evidence="4" type="ORF">GCM10023336_49990</name>
</gene>